<dbReference type="EMBL" id="BGPR01013091">
    <property type="protein sequence ID" value="GBN59205.1"/>
    <property type="molecule type" value="Genomic_DNA"/>
</dbReference>
<sequence length="93" mass="10422">MDIDSQANETDELSKVIERLAGFRLLMSYMGVVGKIMGDSGLAEMWHEKYCKNFLKVASMGLLPKSTTVRNRMDGLEDTYCGADLMDGLEDTY</sequence>
<proteinExistence type="predicted"/>
<name>A0A4Y2Q4V9_ARAVE</name>
<gene>
    <name evidence="1" type="ORF">AVEN_215058_1</name>
</gene>
<comment type="caution">
    <text evidence="1">The sequence shown here is derived from an EMBL/GenBank/DDBJ whole genome shotgun (WGS) entry which is preliminary data.</text>
</comment>
<dbReference type="Proteomes" id="UP000499080">
    <property type="component" value="Unassembled WGS sequence"/>
</dbReference>
<accession>A0A4Y2Q4V9</accession>
<evidence type="ECO:0000313" key="1">
    <source>
        <dbReference type="EMBL" id="GBN59205.1"/>
    </source>
</evidence>
<reference evidence="1 2" key="1">
    <citation type="journal article" date="2019" name="Sci. Rep.">
        <title>Orb-weaving spider Araneus ventricosus genome elucidates the spidroin gene catalogue.</title>
        <authorList>
            <person name="Kono N."/>
            <person name="Nakamura H."/>
            <person name="Ohtoshi R."/>
            <person name="Moran D.A.P."/>
            <person name="Shinohara A."/>
            <person name="Yoshida Y."/>
            <person name="Fujiwara M."/>
            <person name="Mori M."/>
            <person name="Tomita M."/>
            <person name="Arakawa K."/>
        </authorList>
    </citation>
    <scope>NUCLEOTIDE SEQUENCE [LARGE SCALE GENOMIC DNA]</scope>
</reference>
<protein>
    <submittedName>
        <fullName evidence="1">Uncharacterized protein</fullName>
    </submittedName>
</protein>
<keyword evidence="2" id="KW-1185">Reference proteome</keyword>
<evidence type="ECO:0000313" key="2">
    <source>
        <dbReference type="Proteomes" id="UP000499080"/>
    </source>
</evidence>
<organism evidence="1 2">
    <name type="scientific">Araneus ventricosus</name>
    <name type="common">Orbweaver spider</name>
    <name type="synonym">Epeira ventricosa</name>
    <dbReference type="NCBI Taxonomy" id="182803"/>
    <lineage>
        <taxon>Eukaryota</taxon>
        <taxon>Metazoa</taxon>
        <taxon>Ecdysozoa</taxon>
        <taxon>Arthropoda</taxon>
        <taxon>Chelicerata</taxon>
        <taxon>Arachnida</taxon>
        <taxon>Araneae</taxon>
        <taxon>Araneomorphae</taxon>
        <taxon>Entelegynae</taxon>
        <taxon>Araneoidea</taxon>
        <taxon>Araneidae</taxon>
        <taxon>Araneus</taxon>
    </lineage>
</organism>
<dbReference type="AlphaFoldDB" id="A0A4Y2Q4V9"/>